<proteinExistence type="predicted"/>
<keyword evidence="2" id="KW-1185">Reference proteome</keyword>
<evidence type="ECO:0000313" key="2">
    <source>
        <dbReference type="Proteomes" id="UP000479710"/>
    </source>
</evidence>
<dbReference type="EMBL" id="SPHZ02000004">
    <property type="protein sequence ID" value="KAF0922456.1"/>
    <property type="molecule type" value="Genomic_DNA"/>
</dbReference>
<evidence type="ECO:0000313" key="1">
    <source>
        <dbReference type="EMBL" id="KAF0922456.1"/>
    </source>
</evidence>
<gene>
    <name evidence="1" type="ORF">E2562_036572</name>
</gene>
<dbReference type="Proteomes" id="UP000479710">
    <property type="component" value="Unassembled WGS sequence"/>
</dbReference>
<accession>A0A6G1ECZ3</accession>
<sequence>MAETRLSSAISEAQIAVRAHRLYKQLPSPRQGVRRREAWKVEKNVSTAIGEVVVSLVAVRRMRDAVVAEEQIVRDAIDAAGPRGPAS</sequence>
<dbReference type="AlphaFoldDB" id="A0A6G1ECZ3"/>
<organism evidence="1 2">
    <name type="scientific">Oryza meyeriana var. granulata</name>
    <dbReference type="NCBI Taxonomy" id="110450"/>
    <lineage>
        <taxon>Eukaryota</taxon>
        <taxon>Viridiplantae</taxon>
        <taxon>Streptophyta</taxon>
        <taxon>Embryophyta</taxon>
        <taxon>Tracheophyta</taxon>
        <taxon>Spermatophyta</taxon>
        <taxon>Magnoliopsida</taxon>
        <taxon>Liliopsida</taxon>
        <taxon>Poales</taxon>
        <taxon>Poaceae</taxon>
        <taxon>BOP clade</taxon>
        <taxon>Oryzoideae</taxon>
        <taxon>Oryzeae</taxon>
        <taxon>Oryzinae</taxon>
        <taxon>Oryza</taxon>
        <taxon>Oryza meyeriana</taxon>
    </lineage>
</organism>
<name>A0A6G1ECZ3_9ORYZ</name>
<reference evidence="1 2" key="1">
    <citation type="submission" date="2019-11" db="EMBL/GenBank/DDBJ databases">
        <title>Whole genome sequence of Oryza granulata.</title>
        <authorList>
            <person name="Li W."/>
        </authorList>
    </citation>
    <scope>NUCLEOTIDE SEQUENCE [LARGE SCALE GENOMIC DNA]</scope>
    <source>
        <strain evidence="2">cv. Menghai</strain>
        <tissue evidence="1">Leaf</tissue>
    </source>
</reference>
<protein>
    <submittedName>
        <fullName evidence="1">Uncharacterized protein</fullName>
    </submittedName>
</protein>
<comment type="caution">
    <text evidence="1">The sequence shown here is derived from an EMBL/GenBank/DDBJ whole genome shotgun (WGS) entry which is preliminary data.</text>
</comment>